<reference evidence="6 7" key="1">
    <citation type="journal article" date="2014" name="Genome Biol. Evol.">
        <title>The secreted proteins of Achlya hypogyna and Thraustotheca clavata identify the ancestral oomycete secretome and reveal gene acquisitions by horizontal gene transfer.</title>
        <authorList>
            <person name="Misner I."/>
            <person name="Blouin N."/>
            <person name="Leonard G."/>
            <person name="Richards T.A."/>
            <person name="Lane C.E."/>
        </authorList>
    </citation>
    <scope>NUCLEOTIDE SEQUENCE [LARGE SCALE GENOMIC DNA]</scope>
    <source>
        <strain evidence="6 7">ATCC 48635</strain>
    </source>
</reference>
<comment type="similarity">
    <text evidence="2">Belongs to the NOSIP family.</text>
</comment>
<dbReference type="InterPro" id="IPR016818">
    <property type="entry name" value="NOSIP"/>
</dbReference>
<dbReference type="GO" id="GO:0005634">
    <property type="term" value="C:nucleus"/>
    <property type="evidence" value="ECO:0007669"/>
    <property type="project" value="UniProtKB-SubCell"/>
</dbReference>
<evidence type="ECO:0000313" key="6">
    <source>
        <dbReference type="EMBL" id="OQR84999.1"/>
    </source>
</evidence>
<dbReference type="Proteomes" id="UP000243579">
    <property type="component" value="Unassembled WGS sequence"/>
</dbReference>
<keyword evidence="7" id="KW-1185">Reference proteome</keyword>
<organism evidence="6 7">
    <name type="scientific">Achlya hypogyna</name>
    <name type="common">Oomycete</name>
    <name type="synonym">Protoachlya hypogyna</name>
    <dbReference type="NCBI Taxonomy" id="1202772"/>
    <lineage>
        <taxon>Eukaryota</taxon>
        <taxon>Sar</taxon>
        <taxon>Stramenopiles</taxon>
        <taxon>Oomycota</taxon>
        <taxon>Saprolegniomycetes</taxon>
        <taxon>Saprolegniales</taxon>
        <taxon>Achlyaceae</taxon>
        <taxon>Achlya</taxon>
    </lineage>
</organism>
<proteinExistence type="inferred from homology"/>
<feature type="region of interest" description="Disordered" evidence="4">
    <location>
        <begin position="95"/>
        <end position="123"/>
    </location>
</feature>
<evidence type="ECO:0000256" key="3">
    <source>
        <dbReference type="ARBA" id="ARBA00023242"/>
    </source>
</evidence>
<dbReference type="PANTHER" id="PTHR13063">
    <property type="entry name" value="ENOS INTERACTING PROTEIN"/>
    <property type="match status" value="1"/>
</dbReference>
<accession>A0A1V9YH14</accession>
<dbReference type="GO" id="GO:0061630">
    <property type="term" value="F:ubiquitin protein ligase activity"/>
    <property type="evidence" value="ECO:0007669"/>
    <property type="project" value="InterPro"/>
</dbReference>
<sequence>MSRHSKNSTATHHFTYHEKQAAGHGTLKRRFGKDAQLAFGSCCLCLKPILDKMEPLASPCGFLYCKGCIYANLLAQKQQIKADLEAYAAQEATRAEKDETAKQAEERSKLEASLSSATPVPFEKSAEERAALQIRSKVDLETIEEKSHELKRTSFWVPGFTPTAEVRLAKPDEQTRDPMSNKPLKLKHLMPVQLKRSEKETKGESVVLCAVSNKAITHQMVVLLRPSGQVLMESCLKEMVLPSMTCPITGLKLRTKDIVHLQAGGTSYSAHSQVEAKKYRPSMT</sequence>
<evidence type="ECO:0000256" key="4">
    <source>
        <dbReference type="SAM" id="MobiDB-lite"/>
    </source>
</evidence>
<dbReference type="EMBL" id="JNBR01001828">
    <property type="protein sequence ID" value="OQR84999.1"/>
    <property type="molecule type" value="Genomic_DNA"/>
</dbReference>
<evidence type="ECO:0000259" key="5">
    <source>
        <dbReference type="Pfam" id="PF15906"/>
    </source>
</evidence>
<dbReference type="OrthoDB" id="116827at2759"/>
<dbReference type="InterPro" id="IPR031790">
    <property type="entry name" value="Znf-NOSIP"/>
</dbReference>
<dbReference type="InterPro" id="IPR013083">
    <property type="entry name" value="Znf_RING/FYVE/PHD"/>
</dbReference>
<dbReference type="AlphaFoldDB" id="A0A1V9YH14"/>
<protein>
    <submittedName>
        <fullName evidence="6">Nitric oxide synthase-interacting protein</fullName>
    </submittedName>
</protein>
<keyword evidence="3" id="KW-0539">Nucleus</keyword>
<dbReference type="Pfam" id="PF15906">
    <property type="entry name" value="zf-NOSIP"/>
    <property type="match status" value="1"/>
</dbReference>
<comment type="caution">
    <text evidence="6">The sequence shown here is derived from an EMBL/GenBank/DDBJ whole genome shotgun (WGS) entry which is preliminary data.</text>
</comment>
<dbReference type="SUPFAM" id="SSF57850">
    <property type="entry name" value="RING/U-box"/>
    <property type="match status" value="1"/>
</dbReference>
<dbReference type="PANTHER" id="PTHR13063:SF10">
    <property type="entry name" value="NITRIC OXIDE SYNTHASE-INTERACTING PROTEIN"/>
    <property type="match status" value="1"/>
</dbReference>
<evidence type="ECO:0000313" key="7">
    <source>
        <dbReference type="Proteomes" id="UP000243579"/>
    </source>
</evidence>
<comment type="subcellular location">
    <subcellularLocation>
        <location evidence="1">Nucleus</location>
    </subcellularLocation>
</comment>
<evidence type="ECO:0000256" key="1">
    <source>
        <dbReference type="ARBA" id="ARBA00004123"/>
    </source>
</evidence>
<feature type="compositionally biased region" description="Basic and acidic residues" evidence="4">
    <location>
        <begin position="95"/>
        <end position="110"/>
    </location>
</feature>
<gene>
    <name evidence="6" type="ORF">ACHHYP_12438</name>
</gene>
<name>A0A1V9YH14_ACHHY</name>
<evidence type="ECO:0000256" key="2">
    <source>
        <dbReference type="ARBA" id="ARBA00008126"/>
    </source>
</evidence>
<feature type="domain" description="Nitric oxide synthase-interacting protein zinc-finger" evidence="5">
    <location>
        <begin position="4"/>
        <end position="77"/>
    </location>
</feature>
<dbReference type="Gene3D" id="3.30.40.10">
    <property type="entry name" value="Zinc/RING finger domain, C3HC4 (zinc finger)"/>
    <property type="match status" value="1"/>
</dbReference>
<dbReference type="STRING" id="1202772.A0A1V9YH14"/>